<dbReference type="Proteomes" id="UP000199673">
    <property type="component" value="Unassembled WGS sequence"/>
</dbReference>
<accession>A0A1I7E7A3</accession>
<evidence type="ECO:0000313" key="5">
    <source>
        <dbReference type="Proteomes" id="UP000199673"/>
    </source>
</evidence>
<dbReference type="EMBL" id="FPBF01000011">
    <property type="protein sequence ID" value="SFU19801.1"/>
    <property type="molecule type" value="Genomic_DNA"/>
</dbReference>
<feature type="signal peptide" evidence="1">
    <location>
        <begin position="1"/>
        <end position="20"/>
    </location>
</feature>
<dbReference type="AlphaFoldDB" id="A0A1I7E7A3"/>
<dbReference type="SUPFAM" id="SSF63411">
    <property type="entry name" value="LuxS/MPP-like metallohydrolase"/>
    <property type="match status" value="2"/>
</dbReference>
<dbReference type="GO" id="GO:0046872">
    <property type="term" value="F:metal ion binding"/>
    <property type="evidence" value="ECO:0007669"/>
    <property type="project" value="InterPro"/>
</dbReference>
<evidence type="ECO:0000256" key="1">
    <source>
        <dbReference type="SAM" id="SignalP"/>
    </source>
</evidence>
<organism evidence="4 5">
    <name type="scientific">Algoriphagus locisalis</name>
    <dbReference type="NCBI Taxonomy" id="305507"/>
    <lineage>
        <taxon>Bacteria</taxon>
        <taxon>Pseudomonadati</taxon>
        <taxon>Bacteroidota</taxon>
        <taxon>Cytophagia</taxon>
        <taxon>Cytophagales</taxon>
        <taxon>Cyclobacteriaceae</taxon>
        <taxon>Algoriphagus</taxon>
    </lineage>
</organism>
<name>A0A1I7E7A3_9BACT</name>
<dbReference type="PANTHER" id="PTHR11851:SF224">
    <property type="entry name" value="PROCESSING PROTEASE"/>
    <property type="match status" value="1"/>
</dbReference>
<feature type="chain" id="PRO_5011613607" evidence="1">
    <location>
        <begin position="21"/>
        <end position="682"/>
    </location>
</feature>
<protein>
    <submittedName>
        <fullName evidence="4">Predicted Zn-dependent peptidase</fullName>
    </submittedName>
</protein>
<dbReference type="InterPro" id="IPR011249">
    <property type="entry name" value="Metalloenz_LuxS/M16"/>
</dbReference>
<evidence type="ECO:0000259" key="3">
    <source>
        <dbReference type="Pfam" id="PF05193"/>
    </source>
</evidence>
<dbReference type="InterPro" id="IPR007863">
    <property type="entry name" value="Peptidase_M16_C"/>
</dbReference>
<dbReference type="Gene3D" id="3.30.830.10">
    <property type="entry name" value="Metalloenzyme, LuxS/M16 peptidase-like"/>
    <property type="match status" value="2"/>
</dbReference>
<dbReference type="OrthoDB" id="9811314at2"/>
<dbReference type="InterPro" id="IPR050361">
    <property type="entry name" value="MPP/UQCRC_Complex"/>
</dbReference>
<feature type="domain" description="Peptidase M16 N-terminal" evidence="2">
    <location>
        <begin position="74"/>
        <end position="180"/>
    </location>
</feature>
<dbReference type="STRING" id="305507.SAMN04489724_0201"/>
<evidence type="ECO:0000259" key="2">
    <source>
        <dbReference type="Pfam" id="PF00675"/>
    </source>
</evidence>
<keyword evidence="5" id="KW-1185">Reference proteome</keyword>
<dbReference type="Pfam" id="PF00675">
    <property type="entry name" value="Peptidase_M16"/>
    <property type="match status" value="1"/>
</dbReference>
<sequence length="682" mass="74331">MKKIAISFILSLLVSVVSFAQVDRSQFPKAGPAPVIKIGEAETFTLDNGLKVFVVENDKLPRVSFTLVLERDPLFEGEKAGLTGFVGQMMRAGTTTRTKDQIDEEIDFIGANLGVSSTSMSASSLKKHQGKILDLMADVLYNPVFPEEELEKLKKQTLTGLATSKDDPNSISGRLSSAMVYGKDHPYGESTTEESIGNITVEDVKSYYTTYFKPNIAYLAIVGDMSKSEAEEVVNKYFSDWEAGDVPKFTYDTPAPLDKTVVGLVDRSSSVQTVIDIAQPIDLTLGDEEYIASRVLNQIFGGGSSSRLFMNLREDKGYTYGAYSSFAADKLIGQFSASASVRTEVTDSALVEFIYEINDLVDNGVTQEELDKAKANLAGSFGRSLESPATIANFALNIERYDLPKDYYETYLQKMNALTVADINKTADDLIDPSKLYITAVGNGSEIKDKLAQFGEVMMFDNMGFPAKEMAAVDADMTSEKVIENYIAAIGGKAKASAIKAAKLEMVAEVMGTQLTIQLIHDDANMRFAQKTIVGGNVMQTSVVKDGKGTASVQGQSMAMTDEQVDATQLSTYFLPELHFETMGYTLTLDGIKDVEGTPAYKVIVATPLGSSVTNYYSVESGLKIKNENPVSGDTFYSDYQEKNGVLIPMTQTIKSAMIPVPLEAKITNLEINPELTEADFN</sequence>
<keyword evidence="1" id="KW-0732">Signal</keyword>
<dbReference type="InterPro" id="IPR011765">
    <property type="entry name" value="Pept_M16_N"/>
</dbReference>
<feature type="domain" description="Peptidase M16 C-terminal" evidence="3">
    <location>
        <begin position="198"/>
        <end position="377"/>
    </location>
</feature>
<proteinExistence type="predicted"/>
<gene>
    <name evidence="4" type="ORF">SAMN04489724_0201</name>
</gene>
<dbReference type="RefSeq" id="WP_091698281.1">
    <property type="nucleotide sequence ID" value="NZ_FPBF01000011.1"/>
</dbReference>
<dbReference type="Pfam" id="PF05193">
    <property type="entry name" value="Peptidase_M16_C"/>
    <property type="match status" value="1"/>
</dbReference>
<evidence type="ECO:0000313" key="4">
    <source>
        <dbReference type="EMBL" id="SFU19801.1"/>
    </source>
</evidence>
<reference evidence="5" key="1">
    <citation type="submission" date="2016-10" db="EMBL/GenBank/DDBJ databases">
        <authorList>
            <person name="Varghese N."/>
            <person name="Submissions S."/>
        </authorList>
    </citation>
    <scope>NUCLEOTIDE SEQUENCE [LARGE SCALE GENOMIC DNA]</scope>
    <source>
        <strain evidence="5">DSM 23445</strain>
    </source>
</reference>
<dbReference type="PANTHER" id="PTHR11851">
    <property type="entry name" value="METALLOPROTEASE"/>
    <property type="match status" value="1"/>
</dbReference>